<keyword evidence="2" id="KW-0812">Transmembrane</keyword>
<organism evidence="4 5">
    <name type="scientific">Tenacibaculum discolor</name>
    <dbReference type="NCBI Taxonomy" id="361581"/>
    <lineage>
        <taxon>Bacteria</taxon>
        <taxon>Pseudomonadati</taxon>
        <taxon>Bacteroidota</taxon>
        <taxon>Flavobacteriia</taxon>
        <taxon>Flavobacteriales</taxon>
        <taxon>Flavobacteriaceae</taxon>
        <taxon>Tenacibaculum</taxon>
    </lineage>
</organism>
<dbReference type="AlphaFoldDB" id="A0A2G1BPR4"/>
<dbReference type="GO" id="GO:0015344">
    <property type="term" value="F:siderophore uptake transmembrane transporter activity"/>
    <property type="evidence" value="ECO:0007669"/>
    <property type="project" value="TreeGrafter"/>
</dbReference>
<dbReference type="SUPFAM" id="SSF56935">
    <property type="entry name" value="Porins"/>
    <property type="match status" value="1"/>
</dbReference>
<evidence type="ECO:0000256" key="2">
    <source>
        <dbReference type="PROSITE-ProRule" id="PRU01360"/>
    </source>
</evidence>
<dbReference type="GO" id="GO:0009279">
    <property type="term" value="C:cell outer membrane"/>
    <property type="evidence" value="ECO:0007669"/>
    <property type="project" value="UniProtKB-SubCell"/>
</dbReference>
<dbReference type="PANTHER" id="PTHR30069">
    <property type="entry name" value="TONB-DEPENDENT OUTER MEMBRANE RECEPTOR"/>
    <property type="match status" value="1"/>
</dbReference>
<dbReference type="PROSITE" id="PS52016">
    <property type="entry name" value="TONB_DEPENDENT_REC_3"/>
    <property type="match status" value="1"/>
</dbReference>
<dbReference type="GO" id="GO:0044718">
    <property type="term" value="P:siderophore transmembrane transport"/>
    <property type="evidence" value="ECO:0007669"/>
    <property type="project" value="TreeGrafter"/>
</dbReference>
<keyword evidence="1" id="KW-0732">Signal</keyword>
<proteinExistence type="inferred from homology"/>
<dbReference type="Proteomes" id="UP000222163">
    <property type="component" value="Unassembled WGS sequence"/>
</dbReference>
<keyword evidence="2" id="KW-0472">Membrane</keyword>
<dbReference type="EMBL" id="PDUU01000470">
    <property type="protein sequence ID" value="PHN96046.1"/>
    <property type="molecule type" value="Genomic_DNA"/>
</dbReference>
<dbReference type="InterPro" id="IPR037066">
    <property type="entry name" value="Plug_dom_sf"/>
</dbReference>
<keyword evidence="2" id="KW-1134">Transmembrane beta strand</keyword>
<evidence type="ECO:0000256" key="1">
    <source>
        <dbReference type="ARBA" id="ARBA00022729"/>
    </source>
</evidence>
<sequence>MPLTQDNSVLNEVVIAQNPKKTLTKFSSNTQRIDVGFLEKNRDNSLMQTLKDIPGVSTITIGSGQSKPTIRGLGFNRVVVVENGIKHEAQQWGDDHGLEMDQYNIDNIEVTKGAASLLYGSDAISGVMSLKNNLLPDVNSFSGELTLTNRSKNGFDGVSFGVKQRNKHGCHKARINQED</sequence>
<dbReference type="InterPro" id="IPR012910">
    <property type="entry name" value="Plug_dom"/>
</dbReference>
<comment type="subcellular location">
    <subcellularLocation>
        <location evidence="2">Cell outer membrane</location>
        <topology evidence="2">Multi-pass membrane protein</topology>
    </subcellularLocation>
</comment>
<gene>
    <name evidence="4" type="ORF">CSC81_16925</name>
</gene>
<dbReference type="Pfam" id="PF07715">
    <property type="entry name" value="Plug"/>
    <property type="match status" value="1"/>
</dbReference>
<name>A0A2G1BPR4_9FLAO</name>
<keyword evidence="2" id="KW-0813">Transport</keyword>
<protein>
    <recommendedName>
        <fullName evidence="3">TonB-dependent receptor plug domain-containing protein</fullName>
    </recommendedName>
</protein>
<comment type="caution">
    <text evidence="4">The sequence shown here is derived from an EMBL/GenBank/DDBJ whole genome shotgun (WGS) entry which is preliminary data.</text>
</comment>
<evidence type="ECO:0000313" key="4">
    <source>
        <dbReference type="EMBL" id="PHN96046.1"/>
    </source>
</evidence>
<evidence type="ECO:0000259" key="3">
    <source>
        <dbReference type="Pfam" id="PF07715"/>
    </source>
</evidence>
<comment type="similarity">
    <text evidence="2">Belongs to the TonB-dependent receptor family.</text>
</comment>
<dbReference type="InterPro" id="IPR039426">
    <property type="entry name" value="TonB-dep_rcpt-like"/>
</dbReference>
<evidence type="ECO:0000313" key="5">
    <source>
        <dbReference type="Proteomes" id="UP000222163"/>
    </source>
</evidence>
<dbReference type="PANTHER" id="PTHR30069:SF29">
    <property type="entry name" value="HEMOGLOBIN AND HEMOGLOBIN-HAPTOGLOBIN-BINDING PROTEIN 1-RELATED"/>
    <property type="match status" value="1"/>
</dbReference>
<feature type="domain" description="TonB-dependent receptor plug" evidence="3">
    <location>
        <begin position="27"/>
        <end position="127"/>
    </location>
</feature>
<dbReference type="Gene3D" id="2.170.130.10">
    <property type="entry name" value="TonB-dependent receptor, plug domain"/>
    <property type="match status" value="1"/>
</dbReference>
<accession>A0A2G1BPR4</accession>
<keyword evidence="2" id="KW-0998">Cell outer membrane</keyword>
<reference evidence="4 5" key="1">
    <citation type="journal article" date="2016" name="Nat. Commun.">
        <title>Microbial interactions lead to rapid micro-scale successions on model marine particles.</title>
        <authorList>
            <person name="Datta M.S."/>
            <person name="Sliwerska E."/>
            <person name="Gore J."/>
            <person name="Polz M.F."/>
            <person name="Cordero O.X."/>
        </authorList>
    </citation>
    <scope>NUCLEOTIDE SEQUENCE [LARGE SCALE GENOMIC DNA]</scope>
    <source>
        <strain evidence="4 5">4G03</strain>
    </source>
</reference>